<dbReference type="Pfam" id="PF25881">
    <property type="entry name" value="HH_YBHG"/>
    <property type="match status" value="1"/>
</dbReference>
<protein>
    <submittedName>
        <fullName evidence="5">Multidrug resistance protein MdtA</fullName>
    </submittedName>
</protein>
<evidence type="ECO:0000313" key="6">
    <source>
        <dbReference type="Proteomes" id="UP000316476"/>
    </source>
</evidence>
<evidence type="ECO:0000259" key="4">
    <source>
        <dbReference type="Pfam" id="PF25881"/>
    </source>
</evidence>
<dbReference type="OrthoDB" id="266524at2"/>
<gene>
    <name evidence="5" type="primary">mdtA_6</name>
    <name evidence="5" type="ORF">V7x_48220</name>
</gene>
<keyword evidence="3" id="KW-0472">Membrane</keyword>
<sequence length="516" mass="56059">MIQRIGLLVFRPSNRPLVAASVITAVGLVALFVAWSLSGGFALQNVAAEPAADVASLYVDVIRVGSVKPPEQVSRYRGTVQPRRESLLAFRRSGRIDRVDVHEGDMVRQGDELAMLDVSDLKAERDSLQAQLDVAVAKHAEAVAGPRRQTIAAAAAEVDRLRAEVSAAQSRWQREQVLRSRGAGSDQSFDDAKFAVQRLEAALESATASHEELAEGTRIEQVQQAKANIDVAKAMLQRIDVDLKDSRILAPFDGSIALRQVDEGTIVGADQPVFRLIESPPLEARFGLPPEIVSTLAVGQTLRTEIDGRRHSAMVLRIHPALDVDTRTQRIDVRFDAADDVLVGQAVTLLIATPQTSGHRSSVRFWVPTTALVRGSRGLWSVLAAVKKPAAKFDDSQLQVDRVAGTTKARTQDVEMVPSTIERRDVRVLSTDGPWCEVTGMLHRGDWIVGRGTHRVGPGTRVMAKRTLPLRDPDDSSAKRPKATASETTISDDTEPDGSTRCDRSTRSVPASGDDV</sequence>
<dbReference type="Proteomes" id="UP000316476">
    <property type="component" value="Unassembled WGS sequence"/>
</dbReference>
<keyword evidence="3" id="KW-1133">Transmembrane helix</keyword>
<dbReference type="SUPFAM" id="SSF111369">
    <property type="entry name" value="HlyD-like secretion proteins"/>
    <property type="match status" value="2"/>
</dbReference>
<feature type="domain" description="YbhG-like alpha-helical hairpin" evidence="4">
    <location>
        <begin position="126"/>
        <end position="245"/>
    </location>
</feature>
<dbReference type="PANTHER" id="PTHR30438:SF2">
    <property type="entry name" value="MEMBRANE PROTEIN"/>
    <property type="match status" value="1"/>
</dbReference>
<organism evidence="5 6">
    <name type="scientific">Crateriforma conspicua</name>
    <dbReference type="NCBI Taxonomy" id="2527996"/>
    <lineage>
        <taxon>Bacteria</taxon>
        <taxon>Pseudomonadati</taxon>
        <taxon>Planctomycetota</taxon>
        <taxon>Planctomycetia</taxon>
        <taxon>Planctomycetales</taxon>
        <taxon>Planctomycetaceae</taxon>
        <taxon>Crateriforma</taxon>
    </lineage>
</organism>
<keyword evidence="3" id="KW-0812">Transmembrane</keyword>
<dbReference type="RefSeq" id="WP_146415760.1">
    <property type="nucleotide sequence ID" value="NZ_SJPZ01000002.1"/>
</dbReference>
<dbReference type="InterPro" id="IPR059052">
    <property type="entry name" value="HH_YbhG-like"/>
</dbReference>
<feature type="coiled-coil region" evidence="1">
    <location>
        <begin position="118"/>
        <end position="171"/>
    </location>
</feature>
<dbReference type="GO" id="GO:0005886">
    <property type="term" value="C:plasma membrane"/>
    <property type="evidence" value="ECO:0007669"/>
    <property type="project" value="TreeGrafter"/>
</dbReference>
<evidence type="ECO:0000256" key="1">
    <source>
        <dbReference type="SAM" id="Coils"/>
    </source>
</evidence>
<accession>A0A5C6FP76</accession>
<evidence type="ECO:0000313" key="5">
    <source>
        <dbReference type="EMBL" id="TWU63084.1"/>
    </source>
</evidence>
<dbReference type="EMBL" id="SJPZ01000002">
    <property type="protein sequence ID" value="TWU63084.1"/>
    <property type="molecule type" value="Genomic_DNA"/>
</dbReference>
<feature type="transmembrane region" description="Helical" evidence="3">
    <location>
        <begin position="17"/>
        <end position="37"/>
    </location>
</feature>
<evidence type="ECO:0000256" key="3">
    <source>
        <dbReference type="SAM" id="Phobius"/>
    </source>
</evidence>
<proteinExistence type="predicted"/>
<dbReference type="Gene3D" id="1.10.287.470">
    <property type="entry name" value="Helix hairpin bin"/>
    <property type="match status" value="2"/>
</dbReference>
<evidence type="ECO:0000256" key="2">
    <source>
        <dbReference type="SAM" id="MobiDB-lite"/>
    </source>
</evidence>
<dbReference type="Gene3D" id="2.40.420.20">
    <property type="match status" value="1"/>
</dbReference>
<dbReference type="PANTHER" id="PTHR30438">
    <property type="entry name" value="36 KDA ANTIGEN-RELATED"/>
    <property type="match status" value="1"/>
</dbReference>
<comment type="caution">
    <text evidence="5">The sequence shown here is derived from an EMBL/GenBank/DDBJ whole genome shotgun (WGS) entry which is preliminary data.</text>
</comment>
<dbReference type="Gene3D" id="2.40.50.100">
    <property type="match status" value="2"/>
</dbReference>
<keyword evidence="1" id="KW-0175">Coiled coil</keyword>
<feature type="compositionally biased region" description="Basic and acidic residues" evidence="2">
    <location>
        <begin position="469"/>
        <end position="478"/>
    </location>
</feature>
<dbReference type="Gene3D" id="2.40.30.170">
    <property type="match status" value="1"/>
</dbReference>
<reference evidence="5 6" key="1">
    <citation type="submission" date="2019-02" db="EMBL/GenBank/DDBJ databases">
        <title>Deep-cultivation of Planctomycetes and their phenomic and genomic characterization uncovers novel biology.</title>
        <authorList>
            <person name="Wiegand S."/>
            <person name="Jogler M."/>
            <person name="Boedeker C."/>
            <person name="Pinto D."/>
            <person name="Vollmers J."/>
            <person name="Rivas-Marin E."/>
            <person name="Kohn T."/>
            <person name="Peeters S.H."/>
            <person name="Heuer A."/>
            <person name="Rast P."/>
            <person name="Oberbeckmann S."/>
            <person name="Bunk B."/>
            <person name="Jeske O."/>
            <person name="Meyerdierks A."/>
            <person name="Storesund J.E."/>
            <person name="Kallscheuer N."/>
            <person name="Luecker S."/>
            <person name="Lage O.M."/>
            <person name="Pohl T."/>
            <person name="Merkel B.J."/>
            <person name="Hornburger P."/>
            <person name="Mueller R.-W."/>
            <person name="Bruemmer F."/>
            <person name="Labrenz M."/>
            <person name="Spormann A.M."/>
            <person name="Op Den Camp H."/>
            <person name="Overmann J."/>
            <person name="Amann R."/>
            <person name="Jetten M.S.M."/>
            <person name="Mascher T."/>
            <person name="Medema M.H."/>
            <person name="Devos D.P."/>
            <person name="Kaster A.-K."/>
            <person name="Ovreas L."/>
            <person name="Rohde M."/>
            <person name="Galperin M.Y."/>
            <person name="Jogler C."/>
        </authorList>
    </citation>
    <scope>NUCLEOTIDE SEQUENCE [LARGE SCALE GENOMIC DNA]</scope>
    <source>
        <strain evidence="5 6">V7</strain>
    </source>
</reference>
<dbReference type="AlphaFoldDB" id="A0A5C6FP76"/>
<name>A0A5C6FP76_9PLAN</name>
<feature type="region of interest" description="Disordered" evidence="2">
    <location>
        <begin position="451"/>
        <end position="516"/>
    </location>
</feature>